<dbReference type="AlphaFoldDB" id="A0A0K0G3R0"/>
<reference evidence="2" key="2">
    <citation type="submission" date="2015-08" db="UniProtKB">
        <authorList>
            <consortium name="WormBaseParasite"/>
        </authorList>
    </citation>
    <scope>IDENTIFICATION</scope>
</reference>
<sequence>MSFYDLPFFFTHSLMLKHQRGVSPITSFILCPFPHNFAFGKSSCSWRNLIAASSSQTVSQSLTEAHFR</sequence>
<dbReference type="Proteomes" id="UP000035680">
    <property type="component" value="Unassembled WGS sequence"/>
</dbReference>
<name>A0A0K0G3R0_STRVS</name>
<reference evidence="1" key="1">
    <citation type="submission" date="2014-07" db="EMBL/GenBank/DDBJ databases">
        <authorList>
            <person name="Martin A.A"/>
            <person name="De Silva N."/>
        </authorList>
    </citation>
    <scope>NUCLEOTIDE SEQUENCE</scope>
</reference>
<evidence type="ECO:0000313" key="1">
    <source>
        <dbReference type="Proteomes" id="UP000035680"/>
    </source>
</evidence>
<organism evidence="1 2">
    <name type="scientific">Strongyloides venezuelensis</name>
    <name type="common">Threadworm</name>
    <dbReference type="NCBI Taxonomy" id="75913"/>
    <lineage>
        <taxon>Eukaryota</taxon>
        <taxon>Metazoa</taxon>
        <taxon>Ecdysozoa</taxon>
        <taxon>Nematoda</taxon>
        <taxon>Chromadorea</taxon>
        <taxon>Rhabditida</taxon>
        <taxon>Tylenchina</taxon>
        <taxon>Panagrolaimomorpha</taxon>
        <taxon>Strongyloidoidea</taxon>
        <taxon>Strongyloididae</taxon>
        <taxon>Strongyloides</taxon>
    </lineage>
</organism>
<dbReference type="WBParaSite" id="SVE_1936700.1">
    <property type="protein sequence ID" value="SVE_1936700.1"/>
    <property type="gene ID" value="SVE_1936700"/>
</dbReference>
<proteinExistence type="predicted"/>
<evidence type="ECO:0000313" key="2">
    <source>
        <dbReference type="WBParaSite" id="SVE_1936700.1"/>
    </source>
</evidence>
<accession>A0A0K0G3R0</accession>
<protein>
    <submittedName>
        <fullName evidence="2">Ovule protein</fullName>
    </submittedName>
</protein>
<keyword evidence="1" id="KW-1185">Reference proteome</keyword>